<dbReference type="AlphaFoldDB" id="A0AAI8Z111"/>
<feature type="compositionally biased region" description="Basic and acidic residues" evidence="1">
    <location>
        <begin position="1"/>
        <end position="11"/>
    </location>
</feature>
<name>A0AAI8Z111_9PEZI</name>
<feature type="region of interest" description="Disordered" evidence="1">
    <location>
        <begin position="1"/>
        <end position="35"/>
    </location>
</feature>
<evidence type="ECO:0000256" key="1">
    <source>
        <dbReference type="SAM" id="MobiDB-lite"/>
    </source>
</evidence>
<feature type="region of interest" description="Disordered" evidence="1">
    <location>
        <begin position="316"/>
        <end position="336"/>
    </location>
</feature>
<evidence type="ECO:0000313" key="2">
    <source>
        <dbReference type="EMBL" id="CAK4030446.1"/>
    </source>
</evidence>
<gene>
    <name evidence="2" type="ORF">LECACI_7A005604</name>
</gene>
<feature type="compositionally biased region" description="Low complexity" evidence="1">
    <location>
        <begin position="319"/>
        <end position="329"/>
    </location>
</feature>
<protein>
    <submittedName>
        <fullName evidence="2">Uncharacterized protein</fullName>
    </submittedName>
</protein>
<sequence>MSGQKQPRETVADQNEFQYAPDESQQDQNLLWSPGQIEQIDEFLAEHGQNMNNNYHYQDFQEDTQMGGEYTAPAQYVSGRYHHAALPPIQEEFDACYWCDRVDGGHEDDCPGGQPAFQHFGIAPPATPYLRLPRRTPMPTTPRQPARAIASSPAGDGSPAFGHAGASQFGNNAQHHGSPVAAAMAPPPRYAGRTNAVQACGSQLDDTGAGASSIQNYAYPGGYADQFRHVHGLPDIQHPPVLMECQQLQRYDLHQPPQRGHLPFDGVPDAQPPAQDVQGQMLPTVPQYAHLQHRASVGDQAVGQDFQAQNRLNPKHLRQPAQAAPQQQQQKRDRLQGTPAYQFRHADIATARAHLNPPAKTDLMVDISPPEGDDDQAVETNLHNWASALFTAISHPPGPPPIGFPAEFIPYYTSHQSNEHNAILAHTTTNPIASEARTLLFLSEILSIHQLGIPTSVAQRKAHRQGYIFEHHGTCSQRIETVINCLRQDKYVALDVLSGHGIVDFARSPSRYLRRKQENSRVNARKAHDKKVAEEKGTLKPPSRGGRKPQEALTGFAMGSPVEDPAAAPANTAPFAGFSTIQQQQAPIQQVSVQQRIEGKKRAREGPKDVQENGGKVKRTKRNNYDFGFANE</sequence>
<organism evidence="2 3">
    <name type="scientific">Lecanosticta acicola</name>
    <dbReference type="NCBI Taxonomy" id="111012"/>
    <lineage>
        <taxon>Eukaryota</taxon>
        <taxon>Fungi</taxon>
        <taxon>Dikarya</taxon>
        <taxon>Ascomycota</taxon>
        <taxon>Pezizomycotina</taxon>
        <taxon>Dothideomycetes</taxon>
        <taxon>Dothideomycetidae</taxon>
        <taxon>Mycosphaerellales</taxon>
        <taxon>Mycosphaerellaceae</taxon>
        <taxon>Lecanosticta</taxon>
    </lineage>
</organism>
<feature type="compositionally biased region" description="Basic and acidic residues" evidence="1">
    <location>
        <begin position="597"/>
        <end position="611"/>
    </location>
</feature>
<dbReference type="Proteomes" id="UP001296104">
    <property type="component" value="Unassembled WGS sequence"/>
</dbReference>
<comment type="caution">
    <text evidence="2">The sequence shown here is derived from an EMBL/GenBank/DDBJ whole genome shotgun (WGS) entry which is preliminary data.</text>
</comment>
<keyword evidence="3" id="KW-1185">Reference proteome</keyword>
<accession>A0AAI8Z111</accession>
<evidence type="ECO:0000313" key="3">
    <source>
        <dbReference type="Proteomes" id="UP001296104"/>
    </source>
</evidence>
<feature type="region of interest" description="Disordered" evidence="1">
    <location>
        <begin position="138"/>
        <end position="189"/>
    </location>
</feature>
<feature type="region of interest" description="Disordered" evidence="1">
    <location>
        <begin position="514"/>
        <end position="632"/>
    </location>
</feature>
<reference evidence="2" key="1">
    <citation type="submission" date="2023-11" db="EMBL/GenBank/DDBJ databases">
        <authorList>
            <person name="Alioto T."/>
            <person name="Alioto T."/>
            <person name="Gomez Garrido J."/>
        </authorList>
    </citation>
    <scope>NUCLEOTIDE SEQUENCE</scope>
</reference>
<proteinExistence type="predicted"/>
<feature type="compositionally biased region" description="Low complexity" evidence="1">
    <location>
        <begin position="565"/>
        <end position="595"/>
    </location>
</feature>
<feature type="compositionally biased region" description="Low complexity" evidence="1">
    <location>
        <begin position="138"/>
        <end position="148"/>
    </location>
</feature>
<dbReference type="EMBL" id="CAVMBE010000036">
    <property type="protein sequence ID" value="CAK4030446.1"/>
    <property type="molecule type" value="Genomic_DNA"/>
</dbReference>